<feature type="domain" description="HTH marR-type" evidence="4">
    <location>
        <begin position="3"/>
        <end position="135"/>
    </location>
</feature>
<organism evidence="5 6">
    <name type="scientific">Candidatus Blautia merdavium</name>
    <dbReference type="NCBI Taxonomy" id="2838494"/>
    <lineage>
        <taxon>Bacteria</taxon>
        <taxon>Bacillati</taxon>
        <taxon>Bacillota</taxon>
        <taxon>Clostridia</taxon>
        <taxon>Lachnospirales</taxon>
        <taxon>Lachnospiraceae</taxon>
        <taxon>Blautia</taxon>
    </lineage>
</organism>
<dbReference type="Pfam" id="PF12802">
    <property type="entry name" value="MarR_2"/>
    <property type="match status" value="1"/>
</dbReference>
<keyword evidence="3" id="KW-0804">Transcription</keyword>
<dbReference type="GO" id="GO:0005737">
    <property type="term" value="C:cytoplasm"/>
    <property type="evidence" value="ECO:0007669"/>
    <property type="project" value="UniProtKB-SubCell"/>
</dbReference>
<dbReference type="GO" id="GO:0003700">
    <property type="term" value="F:DNA-binding transcription factor activity"/>
    <property type="evidence" value="ECO:0007669"/>
    <property type="project" value="InterPro"/>
</dbReference>
<evidence type="ECO:0000256" key="3">
    <source>
        <dbReference type="ARBA" id="ARBA00023163"/>
    </source>
</evidence>
<sequence length="144" mass="17116">MQRRTLGKSISVLYRREQRYVNQMLKEYGLGYSDYNFLMYLSANEGCSQKEMSQAMSVDEALTVRVVRKLQKQGYIIRSKAPQNSRRYEIYLTEEGKELIPKLRSCLTSWWDQVTEGMPWEEQEVLIRGMEVLEKQSERLMEEP</sequence>
<dbReference type="PRINTS" id="PR00598">
    <property type="entry name" value="HTHMARR"/>
</dbReference>
<dbReference type="PANTHER" id="PTHR42756:SF2">
    <property type="entry name" value="MARR FAMILY REGULATORY PROTEIN"/>
    <property type="match status" value="1"/>
</dbReference>
<name>A0A9D2PN43_9FIRM</name>
<dbReference type="PROSITE" id="PS50995">
    <property type="entry name" value="HTH_MARR_2"/>
    <property type="match status" value="1"/>
</dbReference>
<accession>A0A9D2PN43</accession>
<dbReference type="SUPFAM" id="SSF46785">
    <property type="entry name" value="Winged helix' DNA-binding domain"/>
    <property type="match status" value="1"/>
</dbReference>
<dbReference type="SMART" id="SM00347">
    <property type="entry name" value="HTH_MARR"/>
    <property type="match status" value="1"/>
</dbReference>
<keyword evidence="2" id="KW-0238">DNA-binding</keyword>
<proteinExistence type="predicted"/>
<gene>
    <name evidence="5" type="ORF">H9753_03580</name>
</gene>
<keyword evidence="1" id="KW-0805">Transcription regulation</keyword>
<dbReference type="AlphaFoldDB" id="A0A9D2PN43"/>
<dbReference type="PANTHER" id="PTHR42756">
    <property type="entry name" value="TRANSCRIPTIONAL REGULATOR, MARR"/>
    <property type="match status" value="1"/>
</dbReference>
<evidence type="ECO:0000313" key="5">
    <source>
        <dbReference type="EMBL" id="HJC62687.1"/>
    </source>
</evidence>
<evidence type="ECO:0000256" key="2">
    <source>
        <dbReference type="ARBA" id="ARBA00023125"/>
    </source>
</evidence>
<reference evidence="5" key="2">
    <citation type="submission" date="2021-04" db="EMBL/GenBank/DDBJ databases">
        <authorList>
            <person name="Gilroy R."/>
        </authorList>
    </citation>
    <scope>NUCLEOTIDE SEQUENCE</scope>
    <source>
        <strain evidence="5">ChiBcec2-3848</strain>
    </source>
</reference>
<evidence type="ECO:0000259" key="4">
    <source>
        <dbReference type="PROSITE" id="PS50995"/>
    </source>
</evidence>
<dbReference type="Proteomes" id="UP000823886">
    <property type="component" value="Unassembled WGS sequence"/>
</dbReference>
<dbReference type="GO" id="GO:0003677">
    <property type="term" value="F:DNA binding"/>
    <property type="evidence" value="ECO:0007669"/>
    <property type="project" value="UniProtKB-KW"/>
</dbReference>
<dbReference type="InterPro" id="IPR036388">
    <property type="entry name" value="WH-like_DNA-bd_sf"/>
</dbReference>
<reference evidence="5" key="1">
    <citation type="journal article" date="2021" name="PeerJ">
        <title>Extensive microbial diversity within the chicken gut microbiome revealed by metagenomics and culture.</title>
        <authorList>
            <person name="Gilroy R."/>
            <person name="Ravi A."/>
            <person name="Getino M."/>
            <person name="Pursley I."/>
            <person name="Horton D.L."/>
            <person name="Alikhan N.F."/>
            <person name="Baker D."/>
            <person name="Gharbi K."/>
            <person name="Hall N."/>
            <person name="Watson M."/>
            <person name="Adriaenssens E.M."/>
            <person name="Foster-Nyarko E."/>
            <person name="Jarju S."/>
            <person name="Secka A."/>
            <person name="Antonio M."/>
            <person name="Oren A."/>
            <person name="Chaudhuri R.R."/>
            <person name="La Ragione R."/>
            <person name="Hildebrand F."/>
            <person name="Pallen M.J."/>
        </authorList>
    </citation>
    <scope>NUCLEOTIDE SEQUENCE</scope>
    <source>
        <strain evidence="5">ChiBcec2-3848</strain>
    </source>
</reference>
<evidence type="ECO:0000256" key="1">
    <source>
        <dbReference type="ARBA" id="ARBA00023015"/>
    </source>
</evidence>
<dbReference type="EMBL" id="DWVZ01000046">
    <property type="protein sequence ID" value="HJC62687.1"/>
    <property type="molecule type" value="Genomic_DNA"/>
</dbReference>
<dbReference type="Gene3D" id="1.10.10.10">
    <property type="entry name" value="Winged helix-like DNA-binding domain superfamily/Winged helix DNA-binding domain"/>
    <property type="match status" value="1"/>
</dbReference>
<evidence type="ECO:0000313" key="6">
    <source>
        <dbReference type="Proteomes" id="UP000823886"/>
    </source>
</evidence>
<protein>
    <submittedName>
        <fullName evidence="5">MarR family transcriptional regulator</fullName>
    </submittedName>
</protein>
<dbReference type="InterPro" id="IPR000835">
    <property type="entry name" value="HTH_MarR-typ"/>
</dbReference>
<comment type="caution">
    <text evidence="5">The sequence shown here is derived from an EMBL/GenBank/DDBJ whole genome shotgun (WGS) entry which is preliminary data.</text>
</comment>
<dbReference type="InterPro" id="IPR036390">
    <property type="entry name" value="WH_DNA-bd_sf"/>
</dbReference>